<dbReference type="InterPro" id="IPR014710">
    <property type="entry name" value="RmlC-like_jellyroll"/>
</dbReference>
<name>D8RLW4_SELML</name>
<dbReference type="InParanoid" id="D8RLW4"/>
<dbReference type="HOGENOM" id="CLU_135880_2_0_1"/>
<proteinExistence type="predicted"/>
<dbReference type="InterPro" id="IPR011051">
    <property type="entry name" value="RmlC_Cupin_sf"/>
</dbReference>
<evidence type="ECO:0000313" key="3">
    <source>
        <dbReference type="Proteomes" id="UP000001514"/>
    </source>
</evidence>
<dbReference type="SUPFAM" id="SSF51182">
    <property type="entry name" value="RmlC-like cupins"/>
    <property type="match status" value="1"/>
</dbReference>
<evidence type="ECO:0000313" key="2">
    <source>
        <dbReference type="EMBL" id="EFJ26789.1"/>
    </source>
</evidence>
<feature type="domain" description="(S)-ureidoglycine aminohydrolase cupin" evidence="1">
    <location>
        <begin position="20"/>
        <end position="93"/>
    </location>
</feature>
<keyword evidence="3" id="KW-1185">Reference proteome</keyword>
<protein>
    <recommendedName>
        <fullName evidence="1">(S)-ureidoglycine aminohydrolase cupin domain-containing protein</fullName>
    </recommendedName>
</protein>
<dbReference type="eggNOG" id="ENOG502RZNB">
    <property type="taxonomic scope" value="Eukaryota"/>
</dbReference>
<dbReference type="KEGG" id="smo:SELMODRAFT_69496"/>
<sequence>KPMEQIYAIRVERGASERRLEELGVADWSRWKSGECGYLWDWIVDEWVYIVSGSLLVRPVNSDLSGEYFAGDLVRFPKWFDAQLFFRGDYEQRYRFVAYGDN</sequence>
<dbReference type="OMA" id="YFQGPYE"/>
<organism evidence="3">
    <name type="scientific">Selaginella moellendorffii</name>
    <name type="common">Spikemoss</name>
    <dbReference type="NCBI Taxonomy" id="88036"/>
    <lineage>
        <taxon>Eukaryota</taxon>
        <taxon>Viridiplantae</taxon>
        <taxon>Streptophyta</taxon>
        <taxon>Embryophyta</taxon>
        <taxon>Tracheophyta</taxon>
        <taxon>Lycopodiopsida</taxon>
        <taxon>Selaginellales</taxon>
        <taxon>Selaginellaceae</taxon>
        <taxon>Selaginella</taxon>
    </lineage>
</organism>
<dbReference type="Pfam" id="PF05899">
    <property type="entry name" value="Cupin_3"/>
    <property type="match status" value="1"/>
</dbReference>
<feature type="non-terminal residue" evidence="2">
    <location>
        <position position="1"/>
    </location>
</feature>
<gene>
    <name evidence="2" type="ORF">SELMODRAFT_69496</name>
</gene>
<dbReference type="PANTHER" id="PTHR33271:SF7">
    <property type="entry name" value="PLASTID TRANSCRIPTIONALLY ACTIVE 18"/>
    <property type="match status" value="1"/>
</dbReference>
<dbReference type="Gene3D" id="2.60.120.10">
    <property type="entry name" value="Jelly Rolls"/>
    <property type="match status" value="1"/>
</dbReference>
<dbReference type="PANTHER" id="PTHR33271">
    <property type="entry name" value="OS04G0445200 PROTEIN"/>
    <property type="match status" value="1"/>
</dbReference>
<reference evidence="2 3" key="1">
    <citation type="journal article" date="2011" name="Science">
        <title>The Selaginella genome identifies genetic changes associated with the evolution of vascular plants.</title>
        <authorList>
            <person name="Banks J.A."/>
            <person name="Nishiyama T."/>
            <person name="Hasebe M."/>
            <person name="Bowman J.L."/>
            <person name="Gribskov M."/>
            <person name="dePamphilis C."/>
            <person name="Albert V.A."/>
            <person name="Aono N."/>
            <person name="Aoyama T."/>
            <person name="Ambrose B.A."/>
            <person name="Ashton N.W."/>
            <person name="Axtell M.J."/>
            <person name="Barker E."/>
            <person name="Barker M.S."/>
            <person name="Bennetzen J.L."/>
            <person name="Bonawitz N.D."/>
            <person name="Chapple C."/>
            <person name="Cheng C."/>
            <person name="Correa L.G."/>
            <person name="Dacre M."/>
            <person name="DeBarry J."/>
            <person name="Dreyer I."/>
            <person name="Elias M."/>
            <person name="Engstrom E.M."/>
            <person name="Estelle M."/>
            <person name="Feng L."/>
            <person name="Finet C."/>
            <person name="Floyd S.K."/>
            <person name="Frommer W.B."/>
            <person name="Fujita T."/>
            <person name="Gramzow L."/>
            <person name="Gutensohn M."/>
            <person name="Harholt J."/>
            <person name="Hattori M."/>
            <person name="Heyl A."/>
            <person name="Hirai T."/>
            <person name="Hiwatashi Y."/>
            <person name="Ishikawa M."/>
            <person name="Iwata M."/>
            <person name="Karol K.G."/>
            <person name="Koehler B."/>
            <person name="Kolukisaoglu U."/>
            <person name="Kubo M."/>
            <person name="Kurata T."/>
            <person name="Lalonde S."/>
            <person name="Li K."/>
            <person name="Li Y."/>
            <person name="Litt A."/>
            <person name="Lyons E."/>
            <person name="Manning G."/>
            <person name="Maruyama T."/>
            <person name="Michael T.P."/>
            <person name="Mikami K."/>
            <person name="Miyazaki S."/>
            <person name="Morinaga S."/>
            <person name="Murata T."/>
            <person name="Mueller-Roeber B."/>
            <person name="Nelson D.R."/>
            <person name="Obara M."/>
            <person name="Oguri Y."/>
            <person name="Olmstead R.G."/>
            <person name="Onodera N."/>
            <person name="Petersen B.L."/>
            <person name="Pils B."/>
            <person name="Prigge M."/>
            <person name="Rensing S.A."/>
            <person name="Riano-Pachon D.M."/>
            <person name="Roberts A.W."/>
            <person name="Sato Y."/>
            <person name="Scheller H.V."/>
            <person name="Schulz B."/>
            <person name="Schulz C."/>
            <person name="Shakirov E.V."/>
            <person name="Shibagaki N."/>
            <person name="Shinohara N."/>
            <person name="Shippen D.E."/>
            <person name="Soerensen I."/>
            <person name="Sotooka R."/>
            <person name="Sugimoto N."/>
            <person name="Sugita M."/>
            <person name="Sumikawa N."/>
            <person name="Tanurdzic M."/>
            <person name="Theissen G."/>
            <person name="Ulvskov P."/>
            <person name="Wakazuki S."/>
            <person name="Weng J.K."/>
            <person name="Willats W.W."/>
            <person name="Wipf D."/>
            <person name="Wolf P.G."/>
            <person name="Yang L."/>
            <person name="Zimmer A.D."/>
            <person name="Zhu Q."/>
            <person name="Mitros T."/>
            <person name="Hellsten U."/>
            <person name="Loque D."/>
            <person name="Otillar R."/>
            <person name="Salamov A."/>
            <person name="Schmutz J."/>
            <person name="Shapiro H."/>
            <person name="Lindquist E."/>
            <person name="Lucas S."/>
            <person name="Rokhsar D."/>
            <person name="Grigoriev I.V."/>
        </authorList>
    </citation>
    <scope>NUCLEOTIDE SEQUENCE [LARGE SCALE GENOMIC DNA]</scope>
</reference>
<dbReference type="EMBL" id="GL377583">
    <property type="protein sequence ID" value="EFJ26789.1"/>
    <property type="molecule type" value="Genomic_DNA"/>
</dbReference>
<feature type="non-terminal residue" evidence="2">
    <location>
        <position position="102"/>
    </location>
</feature>
<dbReference type="STRING" id="88036.D8RLW4"/>
<dbReference type="Gramene" id="EFJ26789">
    <property type="protein sequence ID" value="EFJ26789"/>
    <property type="gene ID" value="SELMODRAFT_69496"/>
</dbReference>
<evidence type="ECO:0000259" key="1">
    <source>
        <dbReference type="Pfam" id="PF05899"/>
    </source>
</evidence>
<accession>D8RLW4</accession>
<dbReference type="AlphaFoldDB" id="D8RLW4"/>
<dbReference type="InterPro" id="IPR008579">
    <property type="entry name" value="UGlyAH_Cupin_dom"/>
</dbReference>
<dbReference type="FunCoup" id="D8RLW4">
    <property type="interactions" value="925"/>
</dbReference>
<dbReference type="Proteomes" id="UP000001514">
    <property type="component" value="Unassembled WGS sequence"/>
</dbReference>